<accession>A0ABP7MG36</accession>
<evidence type="ECO:0000313" key="2">
    <source>
        <dbReference type="Proteomes" id="UP001501565"/>
    </source>
</evidence>
<name>A0ABP7MG36_9GAMM</name>
<sequence>MELVDSEDIEYLAKGLSAAKSPSDMLSSWLPLAKKYKGLRAMSCLSNYDRSGVPASLRQLPLNVRNKLIPYFDHERIYFMSDEIILSTLTKNNIEIPIDYTDYFDTNFASYIGTIVRGGDLKRRFCWNLTPRGGLCLALLVWHNPPCSVRKAWRYPRRVI</sequence>
<reference evidence="2" key="1">
    <citation type="journal article" date="2019" name="Int. J. Syst. Evol. Microbiol.">
        <title>The Global Catalogue of Microorganisms (GCM) 10K type strain sequencing project: providing services to taxonomists for standard genome sequencing and annotation.</title>
        <authorList>
            <consortium name="The Broad Institute Genomics Platform"/>
            <consortium name="The Broad Institute Genome Sequencing Center for Infectious Disease"/>
            <person name="Wu L."/>
            <person name="Ma J."/>
        </authorList>
    </citation>
    <scope>NUCLEOTIDE SEQUENCE [LARGE SCALE GENOMIC DNA]</scope>
    <source>
        <strain evidence="2">JCM 17551</strain>
    </source>
</reference>
<dbReference type="EMBL" id="BAABBN010000004">
    <property type="protein sequence ID" value="GAA3919655.1"/>
    <property type="molecule type" value="Genomic_DNA"/>
</dbReference>
<evidence type="ECO:0000313" key="1">
    <source>
        <dbReference type="EMBL" id="GAA3919655.1"/>
    </source>
</evidence>
<comment type="caution">
    <text evidence="1">The sequence shown here is derived from an EMBL/GenBank/DDBJ whole genome shotgun (WGS) entry which is preliminary data.</text>
</comment>
<keyword evidence="2" id="KW-1185">Reference proteome</keyword>
<proteinExistence type="predicted"/>
<dbReference type="RefSeq" id="WP_344796859.1">
    <property type="nucleotide sequence ID" value="NZ_BAABBN010000004.1"/>
</dbReference>
<organism evidence="1 2">
    <name type="scientific">Litoribacillus peritrichatus</name>
    <dbReference type="NCBI Taxonomy" id="718191"/>
    <lineage>
        <taxon>Bacteria</taxon>
        <taxon>Pseudomonadati</taxon>
        <taxon>Pseudomonadota</taxon>
        <taxon>Gammaproteobacteria</taxon>
        <taxon>Oceanospirillales</taxon>
        <taxon>Oceanospirillaceae</taxon>
        <taxon>Litoribacillus</taxon>
    </lineage>
</organism>
<gene>
    <name evidence="1" type="ORF">GCM10022277_13900</name>
</gene>
<dbReference type="Proteomes" id="UP001501565">
    <property type="component" value="Unassembled WGS sequence"/>
</dbReference>
<protein>
    <submittedName>
        <fullName evidence="1">Uncharacterized protein</fullName>
    </submittedName>
</protein>